<evidence type="ECO:0000259" key="2">
    <source>
        <dbReference type="PROSITE" id="PS51085"/>
    </source>
</evidence>
<dbReference type="EMBL" id="JAWLKA010000019">
    <property type="protein sequence ID" value="MDV6284471.1"/>
    <property type="molecule type" value="Genomic_DNA"/>
</dbReference>
<evidence type="ECO:0000313" key="3">
    <source>
        <dbReference type="EMBL" id="MDV6284471.1"/>
    </source>
</evidence>
<proteinExistence type="predicted"/>
<dbReference type="CDD" id="cd00207">
    <property type="entry name" value="fer2"/>
    <property type="match status" value="1"/>
</dbReference>
<feature type="domain" description="2Fe-2S ferredoxin-type" evidence="2">
    <location>
        <begin position="18"/>
        <end position="113"/>
    </location>
</feature>
<evidence type="ECO:0000256" key="1">
    <source>
        <dbReference type="SAM" id="MobiDB-lite"/>
    </source>
</evidence>
<dbReference type="PROSITE" id="PS51085">
    <property type="entry name" value="2FE2S_FER_2"/>
    <property type="match status" value="1"/>
</dbReference>
<reference evidence="3 4" key="1">
    <citation type="submission" date="2023-10" db="EMBL/GenBank/DDBJ databases">
        <title>Development of a sustainable strategy for remediation of hydrocarbon-contaminated territories based on the waste exchange concept.</title>
        <authorList>
            <person name="Krivoruchko A."/>
        </authorList>
    </citation>
    <scope>NUCLEOTIDE SEQUENCE [LARGE SCALE GENOMIC DNA]</scope>
    <source>
        <strain evidence="3 4">IEGM 60</strain>
    </source>
</reference>
<evidence type="ECO:0000313" key="4">
    <source>
        <dbReference type="Proteomes" id="UP001185737"/>
    </source>
</evidence>
<name>A0ABU4CLN1_RHOJO</name>
<organism evidence="3 4">
    <name type="scientific">Rhodococcus jostii</name>
    <dbReference type="NCBI Taxonomy" id="132919"/>
    <lineage>
        <taxon>Bacteria</taxon>
        <taxon>Bacillati</taxon>
        <taxon>Actinomycetota</taxon>
        <taxon>Actinomycetes</taxon>
        <taxon>Mycobacteriales</taxon>
        <taxon>Nocardiaceae</taxon>
        <taxon>Rhodococcus</taxon>
    </lineage>
</organism>
<dbReference type="InterPro" id="IPR012675">
    <property type="entry name" value="Beta-grasp_dom_sf"/>
</dbReference>
<protein>
    <submittedName>
        <fullName evidence="3">2Fe-2S iron-sulfur cluster-binding protein</fullName>
    </submittedName>
</protein>
<dbReference type="PROSITE" id="PS00197">
    <property type="entry name" value="2FE2S_FER_1"/>
    <property type="match status" value="1"/>
</dbReference>
<sequence length="141" mass="15287">MESPQGGDGGAMNLDDDHVVTVLPNQLRIGVRAHETIVDALRRQGYRTRYKCRRGGCGACRATLLEGQITYVAQVSAPVIDGADNDTAPDTQKFLPCRATPKSDVIFELGPRDRLDNVLAGLGGTRPRKTQPHPTPNSTKH</sequence>
<comment type="caution">
    <text evidence="3">The sequence shown here is derived from an EMBL/GenBank/DDBJ whole genome shotgun (WGS) entry which is preliminary data.</text>
</comment>
<dbReference type="InterPro" id="IPR006058">
    <property type="entry name" value="2Fe2S_fd_BS"/>
</dbReference>
<dbReference type="Pfam" id="PF00111">
    <property type="entry name" value="Fer2"/>
    <property type="match status" value="1"/>
</dbReference>
<feature type="region of interest" description="Disordered" evidence="1">
    <location>
        <begin position="119"/>
        <end position="141"/>
    </location>
</feature>
<keyword evidence="4" id="KW-1185">Reference proteome</keyword>
<dbReference type="InterPro" id="IPR001041">
    <property type="entry name" value="2Fe-2S_ferredoxin-type"/>
</dbReference>
<dbReference type="Gene3D" id="3.10.20.30">
    <property type="match status" value="1"/>
</dbReference>
<dbReference type="SUPFAM" id="SSF54292">
    <property type="entry name" value="2Fe-2S ferredoxin-like"/>
    <property type="match status" value="1"/>
</dbReference>
<dbReference type="Proteomes" id="UP001185737">
    <property type="component" value="Unassembled WGS sequence"/>
</dbReference>
<accession>A0ABU4CLN1</accession>
<dbReference type="InterPro" id="IPR036010">
    <property type="entry name" value="2Fe-2S_ferredoxin-like_sf"/>
</dbReference>
<dbReference type="RefSeq" id="WP_317570319.1">
    <property type="nucleotide sequence ID" value="NZ_JAWLKA010000019.1"/>
</dbReference>
<gene>
    <name evidence="3" type="ORF">R3Q59_28665</name>
</gene>